<dbReference type="Proteomes" id="UP000319825">
    <property type="component" value="Unassembled WGS sequence"/>
</dbReference>
<gene>
    <name evidence="1" type="ORF">JD77_05415</name>
</gene>
<accession>A0A562IHG6</accession>
<dbReference type="Gene3D" id="3.40.50.300">
    <property type="entry name" value="P-loop containing nucleotide triphosphate hydrolases"/>
    <property type="match status" value="1"/>
</dbReference>
<dbReference type="PANTHER" id="PTHR47691:SF3">
    <property type="entry name" value="HTH-TYPE TRANSCRIPTIONAL REGULATOR RV0890C-RELATED"/>
    <property type="match status" value="1"/>
</dbReference>
<evidence type="ECO:0000313" key="2">
    <source>
        <dbReference type="Proteomes" id="UP000319825"/>
    </source>
</evidence>
<name>A0A562IHG6_MICOL</name>
<organism evidence="1 2">
    <name type="scientific">Micromonospora olivasterospora</name>
    <dbReference type="NCBI Taxonomy" id="1880"/>
    <lineage>
        <taxon>Bacteria</taxon>
        <taxon>Bacillati</taxon>
        <taxon>Actinomycetota</taxon>
        <taxon>Actinomycetes</taxon>
        <taxon>Micromonosporales</taxon>
        <taxon>Micromonosporaceae</taxon>
        <taxon>Micromonospora</taxon>
    </lineage>
</organism>
<dbReference type="PANTHER" id="PTHR47691">
    <property type="entry name" value="REGULATOR-RELATED"/>
    <property type="match status" value="1"/>
</dbReference>
<evidence type="ECO:0000313" key="1">
    <source>
        <dbReference type="EMBL" id="TWH70390.1"/>
    </source>
</evidence>
<dbReference type="PRINTS" id="PR00364">
    <property type="entry name" value="DISEASERSIST"/>
</dbReference>
<reference evidence="1 2" key="1">
    <citation type="submission" date="2019-07" db="EMBL/GenBank/DDBJ databases">
        <title>R&amp;d 2014.</title>
        <authorList>
            <person name="Klenk H.-P."/>
        </authorList>
    </citation>
    <scope>NUCLEOTIDE SEQUENCE [LARGE SCALE GENOMIC DNA]</scope>
    <source>
        <strain evidence="1 2">DSM 43868</strain>
    </source>
</reference>
<evidence type="ECO:0008006" key="3">
    <source>
        <dbReference type="Google" id="ProtNLM"/>
    </source>
</evidence>
<keyword evidence="2" id="KW-1185">Reference proteome</keyword>
<dbReference type="RefSeq" id="WP_145776680.1">
    <property type="nucleotide sequence ID" value="NZ_BAAATQ010000093.1"/>
</dbReference>
<comment type="caution">
    <text evidence="1">The sequence shown here is derived from an EMBL/GenBank/DDBJ whole genome shotgun (WGS) entry which is preliminary data.</text>
</comment>
<dbReference type="EMBL" id="VLKE01000001">
    <property type="protein sequence ID" value="TWH70390.1"/>
    <property type="molecule type" value="Genomic_DNA"/>
</dbReference>
<dbReference type="SUPFAM" id="SSF52540">
    <property type="entry name" value="P-loop containing nucleoside triphosphate hydrolases"/>
    <property type="match status" value="1"/>
</dbReference>
<dbReference type="InterPro" id="IPR027417">
    <property type="entry name" value="P-loop_NTPase"/>
</dbReference>
<protein>
    <recommendedName>
        <fullName evidence="3">NB-ARC domain-containing protein</fullName>
    </recommendedName>
</protein>
<dbReference type="OrthoDB" id="7628974at2"/>
<dbReference type="AlphaFoldDB" id="A0A562IHG6"/>
<proteinExistence type="predicted"/>
<sequence length="465" mass="50619">MAFVRPTSRAEVRPPDPAGATTLDDLVARLRLLKAWAGDRPYTAITDAVNGGWKRAGRPAGELTTRSTVAGYFTLGRRRLDEELLVAIVRALHDDAAYAERWRRALMHVRGETVAAALVDARKELPPGIPDFVGRDRELRRVTELAALASPCRAVVIRGMPGVGKTSLALRAAHHLVGRGRLHRVRLFADLRGCAPTGPPADPGAVLGDFLRLLGLRGDEIPATLDGRIDRYRHLLRDQDALVVLDDAAPGHHVEALLPTGARSFTIITSRYTLPGLARVEEVPLGPLRAHEALSMLGRIAGHLRLGADPGIVRRIAASVGHLPLAVAVIGEHLGRHPDWLLADYLKPLPALVLAGGLRDALAASERHLPAETRRVLRLLALNRREVDSPAAAALVGLDVETARRHLETLAAAHLLERAAGDAFGFHRMVRAYAIERVRTDEPISQRRAALSRLAEHYRNGRLVH</sequence>